<comment type="similarity">
    <text evidence="5">Belongs to the class-II pyridoxal-phosphate-dependent aminotransferase family. MalY/PatB cystathionine beta-lyase subfamily.</text>
</comment>
<dbReference type="InterPro" id="IPR015422">
    <property type="entry name" value="PyrdxlP-dep_Trfase_small"/>
</dbReference>
<dbReference type="InterPro" id="IPR051798">
    <property type="entry name" value="Class-II_PLP-Dep_Aminotrans"/>
</dbReference>
<dbReference type="InterPro" id="IPR015424">
    <property type="entry name" value="PyrdxlP-dep_Trfase"/>
</dbReference>
<accession>A0A929RQC2</accession>
<evidence type="ECO:0000313" key="7">
    <source>
        <dbReference type="EMBL" id="MBF0967187.1"/>
    </source>
</evidence>
<proteinExistence type="inferred from homology"/>
<dbReference type="AlphaFoldDB" id="A0A929RQC2"/>
<keyword evidence="3" id="KW-0663">Pyridoxal phosphate</keyword>
<feature type="non-terminal residue" evidence="7">
    <location>
        <position position="1"/>
    </location>
</feature>
<evidence type="ECO:0000259" key="6">
    <source>
        <dbReference type="Pfam" id="PF00155"/>
    </source>
</evidence>
<evidence type="ECO:0000256" key="2">
    <source>
        <dbReference type="ARBA" id="ARBA00012224"/>
    </source>
</evidence>
<keyword evidence="7" id="KW-0032">Aminotransferase</keyword>
<dbReference type="EC" id="4.4.1.13" evidence="2"/>
<protein>
    <recommendedName>
        <fullName evidence="2">cysteine-S-conjugate beta-lyase</fullName>
        <ecNumber evidence="2">4.4.1.13</ecNumber>
    </recommendedName>
</protein>
<dbReference type="EMBL" id="JABZGF010000349">
    <property type="protein sequence ID" value="MBF0967187.1"/>
    <property type="molecule type" value="Genomic_DNA"/>
</dbReference>
<dbReference type="SUPFAM" id="SSF53383">
    <property type="entry name" value="PLP-dependent transferases"/>
    <property type="match status" value="1"/>
</dbReference>
<evidence type="ECO:0000256" key="3">
    <source>
        <dbReference type="ARBA" id="ARBA00022898"/>
    </source>
</evidence>
<dbReference type="CDD" id="cd00609">
    <property type="entry name" value="AAT_like"/>
    <property type="match status" value="1"/>
</dbReference>
<sequence>AGAGLVILCNPWNPVGRVLREDELRALHDVVSDYDALVFSDEIHSSLVLDEQVPFVSYASLGPTFASHTVTATAASKGWNIAGLPSAQVILPDEVLRERWDVFAADVRHDANVIGTLGAIAAYERGDAWQREVKNLIRSNVDLVERALADTPIDFVRPEGTYLTWWGFEGVDLGPLSPAAALRERARIAANEGRTLGADYASWARINLACAPDVASRIVERVLGLL</sequence>
<dbReference type="Gene3D" id="3.40.640.10">
    <property type="entry name" value="Type I PLP-dependent aspartate aminotransferase-like (Major domain)"/>
    <property type="match status" value="1"/>
</dbReference>
<dbReference type="Pfam" id="PF00155">
    <property type="entry name" value="Aminotran_1_2"/>
    <property type="match status" value="1"/>
</dbReference>
<dbReference type="GO" id="GO:0008483">
    <property type="term" value="F:transaminase activity"/>
    <property type="evidence" value="ECO:0007669"/>
    <property type="project" value="UniProtKB-KW"/>
</dbReference>
<dbReference type="GO" id="GO:0047804">
    <property type="term" value="F:cysteine-S-conjugate beta-lyase activity"/>
    <property type="evidence" value="ECO:0007669"/>
    <property type="project" value="UniProtKB-EC"/>
</dbReference>
<dbReference type="InterPro" id="IPR004839">
    <property type="entry name" value="Aminotransferase_I/II_large"/>
</dbReference>
<keyword evidence="7" id="KW-0808">Transferase</keyword>
<dbReference type="Proteomes" id="UP000759246">
    <property type="component" value="Unassembled WGS sequence"/>
</dbReference>
<feature type="domain" description="Aminotransferase class I/classII large" evidence="6">
    <location>
        <begin position="4"/>
        <end position="220"/>
    </location>
</feature>
<gene>
    <name evidence="7" type="ORF">HXK09_08580</name>
</gene>
<keyword evidence="4" id="KW-0456">Lyase</keyword>
<comment type="cofactor">
    <cofactor evidence="1">
        <name>pyridoxal 5'-phosphate</name>
        <dbReference type="ChEBI" id="CHEBI:597326"/>
    </cofactor>
</comment>
<name>A0A929RQC2_9ACTO</name>
<evidence type="ECO:0000313" key="8">
    <source>
        <dbReference type="Proteomes" id="UP000759246"/>
    </source>
</evidence>
<dbReference type="InterPro" id="IPR015421">
    <property type="entry name" value="PyrdxlP-dep_Trfase_major"/>
</dbReference>
<evidence type="ECO:0000256" key="1">
    <source>
        <dbReference type="ARBA" id="ARBA00001933"/>
    </source>
</evidence>
<dbReference type="GO" id="GO:0030170">
    <property type="term" value="F:pyridoxal phosphate binding"/>
    <property type="evidence" value="ECO:0007669"/>
    <property type="project" value="InterPro"/>
</dbReference>
<dbReference type="PANTHER" id="PTHR43525">
    <property type="entry name" value="PROTEIN MALY"/>
    <property type="match status" value="1"/>
</dbReference>
<reference evidence="7" key="1">
    <citation type="submission" date="2020-04" db="EMBL/GenBank/DDBJ databases">
        <title>Deep metagenomics examines the oral microbiome during advanced dental caries in children, revealing novel taxa and co-occurrences with host molecules.</title>
        <authorList>
            <person name="Baker J.L."/>
            <person name="Morton J.T."/>
            <person name="Dinis M."/>
            <person name="Alvarez R."/>
            <person name="Tran N.C."/>
            <person name="Knight R."/>
            <person name="Edlund A."/>
        </authorList>
    </citation>
    <scope>NUCLEOTIDE SEQUENCE</scope>
    <source>
        <strain evidence="7">JCVI_30_bin.13</strain>
    </source>
</reference>
<evidence type="ECO:0000256" key="4">
    <source>
        <dbReference type="ARBA" id="ARBA00023239"/>
    </source>
</evidence>
<comment type="caution">
    <text evidence="7">The sequence shown here is derived from an EMBL/GenBank/DDBJ whole genome shotgun (WGS) entry which is preliminary data.</text>
</comment>
<dbReference type="Gene3D" id="3.90.1150.10">
    <property type="entry name" value="Aspartate Aminotransferase, domain 1"/>
    <property type="match status" value="1"/>
</dbReference>
<dbReference type="PANTHER" id="PTHR43525:SF1">
    <property type="entry name" value="PROTEIN MALY"/>
    <property type="match status" value="1"/>
</dbReference>
<organism evidence="7 8">
    <name type="scientific">Actinomyces bouchesdurhonensis</name>
    <dbReference type="NCBI Taxonomy" id="1852361"/>
    <lineage>
        <taxon>Bacteria</taxon>
        <taxon>Bacillati</taxon>
        <taxon>Actinomycetota</taxon>
        <taxon>Actinomycetes</taxon>
        <taxon>Actinomycetales</taxon>
        <taxon>Actinomycetaceae</taxon>
        <taxon>Actinomyces</taxon>
    </lineage>
</organism>
<evidence type="ECO:0000256" key="5">
    <source>
        <dbReference type="ARBA" id="ARBA00037974"/>
    </source>
</evidence>